<keyword evidence="1" id="KW-0812">Transmembrane</keyword>
<evidence type="ECO:0000256" key="1">
    <source>
        <dbReference type="SAM" id="Phobius"/>
    </source>
</evidence>
<keyword evidence="3" id="KW-1185">Reference proteome</keyword>
<name>A0ABW8AUH5_9ACTN</name>
<protein>
    <submittedName>
        <fullName evidence="2">Uncharacterized protein</fullName>
    </submittedName>
</protein>
<sequence>MTETPRGRSILETVGSIASILTVLGGVTVFFFSTPVDLLNKVKSHTVRSLTLAVPATGASVLDGQLQVCGTADLDPQWVLVALVQSPDQLTYYVTGGGAIAVGTDGKWRTGGHLGSMDAKELARESGKNFKVIVVALDDRGQRQLQPALAKEAATGGFVTTAIPHNAMRVQADVHPVVDDSDDTQGSCDEFMAAED</sequence>
<dbReference type="RefSeq" id="WP_398284141.1">
    <property type="nucleotide sequence ID" value="NZ_JBITLV010000008.1"/>
</dbReference>
<dbReference type="EMBL" id="JBITLV010000008">
    <property type="protein sequence ID" value="MFI7589537.1"/>
    <property type="molecule type" value="Genomic_DNA"/>
</dbReference>
<dbReference type="Proteomes" id="UP001612915">
    <property type="component" value="Unassembled WGS sequence"/>
</dbReference>
<keyword evidence="1" id="KW-0472">Membrane</keyword>
<reference evidence="2 3" key="1">
    <citation type="submission" date="2024-10" db="EMBL/GenBank/DDBJ databases">
        <title>The Natural Products Discovery Center: Release of the First 8490 Sequenced Strains for Exploring Actinobacteria Biosynthetic Diversity.</title>
        <authorList>
            <person name="Kalkreuter E."/>
            <person name="Kautsar S.A."/>
            <person name="Yang D."/>
            <person name="Bader C.D."/>
            <person name="Teijaro C.N."/>
            <person name="Fluegel L."/>
            <person name="Davis C.M."/>
            <person name="Simpson J.R."/>
            <person name="Lauterbach L."/>
            <person name="Steele A.D."/>
            <person name="Gui C."/>
            <person name="Meng S."/>
            <person name="Li G."/>
            <person name="Viehrig K."/>
            <person name="Ye F."/>
            <person name="Su P."/>
            <person name="Kiefer A.F."/>
            <person name="Nichols A."/>
            <person name="Cepeda A.J."/>
            <person name="Yan W."/>
            <person name="Fan B."/>
            <person name="Jiang Y."/>
            <person name="Adhikari A."/>
            <person name="Zheng C.-J."/>
            <person name="Schuster L."/>
            <person name="Cowan T.M."/>
            <person name="Smanski M.J."/>
            <person name="Chevrette M.G."/>
            <person name="De Carvalho L.P.S."/>
            <person name="Shen B."/>
        </authorList>
    </citation>
    <scope>NUCLEOTIDE SEQUENCE [LARGE SCALE GENOMIC DNA]</scope>
    <source>
        <strain evidence="2 3">NPDC049639</strain>
    </source>
</reference>
<evidence type="ECO:0000313" key="2">
    <source>
        <dbReference type="EMBL" id="MFI7589537.1"/>
    </source>
</evidence>
<evidence type="ECO:0000313" key="3">
    <source>
        <dbReference type="Proteomes" id="UP001612915"/>
    </source>
</evidence>
<organism evidence="2 3">
    <name type="scientific">Spongisporangium articulatum</name>
    <dbReference type="NCBI Taxonomy" id="3362603"/>
    <lineage>
        <taxon>Bacteria</taxon>
        <taxon>Bacillati</taxon>
        <taxon>Actinomycetota</taxon>
        <taxon>Actinomycetes</taxon>
        <taxon>Kineosporiales</taxon>
        <taxon>Kineosporiaceae</taxon>
        <taxon>Spongisporangium</taxon>
    </lineage>
</organism>
<proteinExistence type="predicted"/>
<accession>A0ABW8AUH5</accession>
<keyword evidence="1" id="KW-1133">Transmembrane helix</keyword>
<comment type="caution">
    <text evidence="2">The sequence shown here is derived from an EMBL/GenBank/DDBJ whole genome shotgun (WGS) entry which is preliminary data.</text>
</comment>
<feature type="transmembrane region" description="Helical" evidence="1">
    <location>
        <begin position="12"/>
        <end position="32"/>
    </location>
</feature>
<gene>
    <name evidence="2" type="ORF">ACIB24_20925</name>
</gene>